<keyword evidence="17" id="KW-1185">Reference proteome</keyword>
<dbReference type="Gene3D" id="3.30.60.10">
    <property type="entry name" value="Endochitinase-like"/>
    <property type="match status" value="1"/>
</dbReference>
<feature type="disulfide bond" evidence="10">
    <location>
        <begin position="398"/>
        <end position="410"/>
    </location>
</feature>
<protein>
    <recommendedName>
        <fullName evidence="2">chitinase</fullName>
        <ecNumber evidence="2">3.2.1.14</ecNumber>
    </recommendedName>
</protein>
<dbReference type="SMART" id="SM00636">
    <property type="entry name" value="Glyco_18"/>
    <property type="match status" value="1"/>
</dbReference>
<evidence type="ECO:0000313" key="15">
    <source>
        <dbReference type="EMBL" id="CAG8169297.1"/>
    </source>
</evidence>
<dbReference type="GO" id="GO:0006032">
    <property type="term" value="P:chitin catabolic process"/>
    <property type="evidence" value="ECO:0007669"/>
    <property type="project" value="UniProtKB-KW"/>
</dbReference>
<dbReference type="InterPro" id="IPR011583">
    <property type="entry name" value="Chitinase_II/V-like_cat"/>
</dbReference>
<dbReference type="SUPFAM" id="SSF51445">
    <property type="entry name" value="(Trans)glycosidases"/>
    <property type="match status" value="1"/>
</dbReference>
<reference evidence="17" key="2">
    <citation type="journal article" date="2017" name="Nat. Microbiol.">
        <title>Global analysis of biosynthetic gene clusters reveals vast potential of secondary metabolite production in Penicillium species.</title>
        <authorList>
            <person name="Nielsen J.C."/>
            <person name="Grijseels S."/>
            <person name="Prigent S."/>
            <person name="Ji B."/>
            <person name="Dainat J."/>
            <person name="Nielsen K.F."/>
            <person name="Frisvad J.C."/>
            <person name="Workman M."/>
            <person name="Nielsen J."/>
        </authorList>
    </citation>
    <scope>NUCLEOTIDE SEQUENCE [LARGE SCALE GENOMIC DNA]</scope>
    <source>
        <strain evidence="17">IBT 13039</strain>
    </source>
</reference>
<dbReference type="InterPro" id="IPR050314">
    <property type="entry name" value="Glycosyl_Hydrlase_18"/>
</dbReference>
<keyword evidence="4 11" id="KW-0378">Hydrolase</keyword>
<dbReference type="PROSITE" id="PS50941">
    <property type="entry name" value="CHIT_BIND_I_2"/>
    <property type="match status" value="1"/>
</dbReference>
<dbReference type="InterPro" id="IPR018371">
    <property type="entry name" value="Chitin-binding_1_CS"/>
</dbReference>
<gene>
    <name evidence="16" type="ORF">PENNAL_c0011G02444</name>
    <name evidence="15" type="ORF">PNAL_LOCUS6598</name>
</gene>
<keyword evidence="9" id="KW-0624">Polysaccharide degradation</keyword>
<dbReference type="InterPro" id="IPR036861">
    <property type="entry name" value="Endochitinase-like_sf"/>
</dbReference>
<dbReference type="EMBL" id="MOOB01000011">
    <property type="protein sequence ID" value="OQE90661.1"/>
    <property type="molecule type" value="Genomic_DNA"/>
</dbReference>
<evidence type="ECO:0000313" key="17">
    <source>
        <dbReference type="Proteomes" id="UP000191691"/>
    </source>
</evidence>
<organism evidence="16 17">
    <name type="scientific">Penicillium nalgiovense</name>
    <dbReference type="NCBI Taxonomy" id="60175"/>
    <lineage>
        <taxon>Eukaryota</taxon>
        <taxon>Fungi</taxon>
        <taxon>Dikarya</taxon>
        <taxon>Ascomycota</taxon>
        <taxon>Pezizomycotina</taxon>
        <taxon>Eurotiomycetes</taxon>
        <taxon>Eurotiomycetidae</taxon>
        <taxon>Eurotiales</taxon>
        <taxon>Aspergillaceae</taxon>
        <taxon>Penicillium</taxon>
    </lineage>
</organism>
<evidence type="ECO:0000259" key="14">
    <source>
        <dbReference type="PROSITE" id="PS51910"/>
    </source>
</evidence>
<dbReference type="GO" id="GO:0008843">
    <property type="term" value="F:endochitinase activity"/>
    <property type="evidence" value="ECO:0007669"/>
    <property type="project" value="UniProtKB-EC"/>
</dbReference>
<dbReference type="Pfam" id="PF00187">
    <property type="entry name" value="Chitin_bind_1"/>
    <property type="match status" value="1"/>
</dbReference>
<reference evidence="16" key="1">
    <citation type="submission" date="2016-10" db="EMBL/GenBank/DDBJ databases">
        <title>Uncovering the secondary metabolism of Penicillium species provides insights into the evolution of 6-MSA pathways.</title>
        <authorList>
            <person name="Nielsen J.C."/>
            <person name="Nielsen J."/>
        </authorList>
    </citation>
    <scope>NUCLEOTIDE SEQUENCE [LARGE SCALE GENOMIC DNA]</scope>
    <source>
        <strain evidence="16">IBT 13039</strain>
    </source>
</reference>
<evidence type="ECO:0000313" key="16">
    <source>
        <dbReference type="EMBL" id="OQE90661.1"/>
    </source>
</evidence>
<dbReference type="PROSITE" id="PS00026">
    <property type="entry name" value="CHIT_BIND_I_1"/>
    <property type="match status" value="1"/>
</dbReference>
<dbReference type="PANTHER" id="PTHR11177">
    <property type="entry name" value="CHITINASE"/>
    <property type="match status" value="1"/>
</dbReference>
<dbReference type="Proteomes" id="UP000191691">
    <property type="component" value="Unassembled WGS sequence"/>
</dbReference>
<keyword evidence="3 10" id="KW-0147">Chitin-binding</keyword>
<evidence type="ECO:0000256" key="9">
    <source>
        <dbReference type="ARBA" id="ARBA00023326"/>
    </source>
</evidence>
<evidence type="ECO:0000256" key="3">
    <source>
        <dbReference type="ARBA" id="ARBA00022669"/>
    </source>
</evidence>
<keyword evidence="8 11" id="KW-0326">Glycosidase</keyword>
<dbReference type="CDD" id="cd11618">
    <property type="entry name" value="ChtBD1_1"/>
    <property type="match status" value="1"/>
</dbReference>
<dbReference type="GO" id="GO:0008061">
    <property type="term" value="F:chitin binding"/>
    <property type="evidence" value="ECO:0007669"/>
    <property type="project" value="UniProtKB-UniRule"/>
</dbReference>
<feature type="disulfide bond" evidence="10">
    <location>
        <begin position="403"/>
        <end position="417"/>
    </location>
</feature>
<dbReference type="PROSITE" id="PS51910">
    <property type="entry name" value="GH18_2"/>
    <property type="match status" value="1"/>
</dbReference>
<dbReference type="AlphaFoldDB" id="A0A1V6YTB3"/>
<evidence type="ECO:0000256" key="12">
    <source>
        <dbReference type="RuleBase" id="RU004453"/>
    </source>
</evidence>
<proteinExistence type="inferred from homology"/>
<dbReference type="InterPro" id="IPR001579">
    <property type="entry name" value="Glyco_hydro_18_chit_AS"/>
</dbReference>
<dbReference type="Proteomes" id="UP001153461">
    <property type="component" value="Unassembled WGS sequence"/>
</dbReference>
<dbReference type="InterPro" id="IPR017853">
    <property type="entry name" value="GH"/>
</dbReference>
<evidence type="ECO:0000256" key="11">
    <source>
        <dbReference type="RuleBase" id="RU000489"/>
    </source>
</evidence>
<evidence type="ECO:0000256" key="2">
    <source>
        <dbReference type="ARBA" id="ARBA00012729"/>
    </source>
</evidence>
<comment type="caution">
    <text evidence="16">The sequence shown here is derived from an EMBL/GenBank/DDBJ whole genome shotgun (WGS) entry which is preliminary data.</text>
</comment>
<keyword evidence="5" id="KW-0146">Chitin degradation</keyword>
<dbReference type="Pfam" id="PF00704">
    <property type="entry name" value="Glyco_hydro_18"/>
    <property type="match status" value="1"/>
</dbReference>
<keyword evidence="6" id="KW-0843">Virulence</keyword>
<reference evidence="15" key="3">
    <citation type="submission" date="2021-07" db="EMBL/GenBank/DDBJ databases">
        <authorList>
            <person name="Branca A.L. A."/>
        </authorList>
    </citation>
    <scope>NUCLEOTIDE SEQUENCE</scope>
</reference>
<keyword evidence="10" id="KW-1015">Disulfide bond</keyword>
<dbReference type="EMBL" id="CAJVNV010000344">
    <property type="protein sequence ID" value="CAG8169297.1"/>
    <property type="molecule type" value="Genomic_DNA"/>
</dbReference>
<evidence type="ECO:0000256" key="7">
    <source>
        <dbReference type="ARBA" id="ARBA00023277"/>
    </source>
</evidence>
<accession>A0A1V6YTB3</accession>
<sequence>MAHMPTCWHISVSMRCAELQNSNIYPALSPNDFLYYFSIYFVRSLKLLFNQRQTGYLFIHSLLIPGYTFRSVYTNITTVGQSILIMFKRLALGLLAAQSVAAMHFAMYIDEYHTTALPGQERTEGIDYAIMSFAASKLFNSDSPAEYKPFEPPETMRKRFSPDTKLMVAIGGWGDTAGFSEGAKDEASRTRYAKNVASMLEAHGFDGVDIDWEYPGGNGQDYRQVPNEKKVDEIETYPLFLEALRKELGDKILSIAVPGRKQDFIAFTKEQGPKIWKSVDMVNVMSYDLTNRRDNITNHASGVQGSLDTINEYLAIGADPEKLNLGFAYYAKWFTTKADSDCDENPLGCELAKLENDDGSDNGKSGALTFEASTVAAPPKDLKDSTDGLCGFGAKAKCPSGQCCSSSGYCGTTDEFCQAGCLSDYGTCKGISITDSWRKAQKDGKTDEKGGGQYYFDSENNLFWTWDTPEMIARKFKEIVAEKKLGGVMAWSLGEDTYNFEHLEAMQKGIKSQSNSQG</sequence>
<dbReference type="Gene3D" id="3.20.20.80">
    <property type="entry name" value="Glycosidases"/>
    <property type="match status" value="1"/>
</dbReference>
<name>A0A1V6YTB3_PENNA</name>
<evidence type="ECO:0000256" key="8">
    <source>
        <dbReference type="ARBA" id="ARBA00023295"/>
    </source>
</evidence>
<evidence type="ECO:0000259" key="13">
    <source>
        <dbReference type="PROSITE" id="PS50941"/>
    </source>
</evidence>
<dbReference type="STRING" id="60175.A0A1V6YTB3"/>
<dbReference type="PROSITE" id="PS01095">
    <property type="entry name" value="GH18_1"/>
    <property type="match status" value="1"/>
</dbReference>
<keyword evidence="7" id="KW-0119">Carbohydrate metabolism</keyword>
<dbReference type="OMA" id="MAYYAKW"/>
<dbReference type="FunFam" id="3.20.20.80:FF:000159">
    <property type="entry name" value="Class V chitinase, putative"/>
    <property type="match status" value="1"/>
</dbReference>
<evidence type="ECO:0000256" key="4">
    <source>
        <dbReference type="ARBA" id="ARBA00022801"/>
    </source>
</evidence>
<dbReference type="GO" id="GO:0005576">
    <property type="term" value="C:extracellular region"/>
    <property type="evidence" value="ECO:0007669"/>
    <property type="project" value="TreeGrafter"/>
</dbReference>
<evidence type="ECO:0000256" key="1">
    <source>
        <dbReference type="ARBA" id="ARBA00000822"/>
    </source>
</evidence>
<dbReference type="OrthoDB" id="4215089at2759"/>
<comment type="catalytic activity">
    <reaction evidence="1">
        <text>Random endo-hydrolysis of N-acetyl-beta-D-glucosaminide (1-&gt;4)-beta-linkages in chitin and chitodextrins.</text>
        <dbReference type="EC" id="3.2.1.14"/>
    </reaction>
</comment>
<dbReference type="GO" id="GO:0000272">
    <property type="term" value="P:polysaccharide catabolic process"/>
    <property type="evidence" value="ECO:0007669"/>
    <property type="project" value="UniProtKB-KW"/>
</dbReference>
<evidence type="ECO:0000256" key="5">
    <source>
        <dbReference type="ARBA" id="ARBA00023024"/>
    </source>
</evidence>
<comment type="similarity">
    <text evidence="12">Belongs to the glycosyl hydrolase 18 family.</text>
</comment>
<dbReference type="EC" id="3.2.1.14" evidence="2"/>
<feature type="domain" description="GH18" evidence="14">
    <location>
        <begin position="103"/>
        <end position="513"/>
    </location>
</feature>
<comment type="caution">
    <text evidence="10">Lacks conserved residue(s) required for the propagation of feature annotation.</text>
</comment>
<evidence type="ECO:0000256" key="6">
    <source>
        <dbReference type="ARBA" id="ARBA00023026"/>
    </source>
</evidence>
<dbReference type="InterPro" id="IPR001223">
    <property type="entry name" value="Glyco_hydro18_cat"/>
</dbReference>
<evidence type="ECO:0000256" key="10">
    <source>
        <dbReference type="PROSITE-ProRule" id="PRU00261"/>
    </source>
</evidence>
<dbReference type="SUPFAM" id="SSF57016">
    <property type="entry name" value="Plant lectins/antimicrobial peptides"/>
    <property type="match status" value="1"/>
</dbReference>
<dbReference type="InterPro" id="IPR001002">
    <property type="entry name" value="Chitin-bd_1"/>
</dbReference>
<dbReference type="PANTHER" id="PTHR11177:SF337">
    <property type="entry name" value="CHITINASE"/>
    <property type="match status" value="1"/>
</dbReference>
<feature type="domain" description="Chitin-binding type-1" evidence="13">
    <location>
        <begin position="387"/>
        <end position="430"/>
    </location>
</feature>